<dbReference type="InterPro" id="IPR010661">
    <property type="entry name" value="RVT_thumb"/>
</dbReference>
<dbReference type="Gene3D" id="3.30.70.270">
    <property type="match status" value="1"/>
</dbReference>
<evidence type="ECO:0000259" key="1">
    <source>
        <dbReference type="Pfam" id="PF06817"/>
    </source>
</evidence>
<dbReference type="AlphaFoldDB" id="A0A7K4YS60"/>
<protein>
    <submittedName>
        <fullName evidence="2">POK8 protein</fullName>
    </submittedName>
</protein>
<dbReference type="GO" id="GO:0003964">
    <property type="term" value="F:RNA-directed DNA polymerase activity"/>
    <property type="evidence" value="ECO:0007669"/>
    <property type="project" value="InterPro"/>
</dbReference>
<dbReference type="EMBL" id="VYZL01003478">
    <property type="protein sequence ID" value="NWR61842.1"/>
    <property type="molecule type" value="Genomic_DNA"/>
</dbReference>
<comment type="caution">
    <text evidence="2">The sequence shown here is derived from an EMBL/GenBank/DDBJ whole genome shotgun (WGS) entry which is preliminary data.</text>
</comment>
<reference evidence="2 3" key="1">
    <citation type="submission" date="2019-09" db="EMBL/GenBank/DDBJ databases">
        <title>Bird 10,000 Genomes (B10K) Project - Family phase.</title>
        <authorList>
            <person name="Zhang G."/>
        </authorList>
    </citation>
    <scope>NUCLEOTIDE SEQUENCE [LARGE SCALE GENOMIC DNA]</scope>
    <source>
        <strain evidence="2">B10K-DU-012-80</strain>
    </source>
</reference>
<organism evidence="2 3">
    <name type="scientific">Bucorvus abyssinicus</name>
    <name type="common">Northern ground-hornbill</name>
    <name type="synonym">Abyssinian ground-hornbill</name>
    <dbReference type="NCBI Taxonomy" id="153643"/>
    <lineage>
        <taxon>Eukaryota</taxon>
        <taxon>Metazoa</taxon>
        <taxon>Chordata</taxon>
        <taxon>Craniata</taxon>
        <taxon>Vertebrata</taxon>
        <taxon>Euteleostomi</taxon>
        <taxon>Archelosauria</taxon>
        <taxon>Archosauria</taxon>
        <taxon>Dinosauria</taxon>
        <taxon>Saurischia</taxon>
        <taxon>Theropoda</taxon>
        <taxon>Coelurosauria</taxon>
        <taxon>Aves</taxon>
        <taxon>Neognathae</taxon>
        <taxon>Neoaves</taxon>
        <taxon>Telluraves</taxon>
        <taxon>Coraciimorphae</taxon>
        <taxon>Bucerotiformes</taxon>
        <taxon>Bucorvidae</taxon>
        <taxon>Bucorvus</taxon>
    </lineage>
</organism>
<keyword evidence="3" id="KW-1185">Reference proteome</keyword>
<dbReference type="OrthoDB" id="6773263at2759"/>
<feature type="domain" description="Reverse transcriptase thumb" evidence="1">
    <location>
        <begin position="16"/>
        <end position="52"/>
    </location>
</feature>
<dbReference type="Pfam" id="PF06817">
    <property type="entry name" value="RVT_thumb"/>
    <property type="match status" value="1"/>
</dbReference>
<evidence type="ECO:0000313" key="3">
    <source>
        <dbReference type="Proteomes" id="UP000551127"/>
    </source>
</evidence>
<feature type="non-terminal residue" evidence="2">
    <location>
        <position position="53"/>
    </location>
</feature>
<name>A0A7K4YS60_BUCAB</name>
<dbReference type="Proteomes" id="UP000551127">
    <property type="component" value="Unassembled WGS sequence"/>
</dbReference>
<feature type="non-terminal residue" evidence="2">
    <location>
        <position position="1"/>
    </location>
</feature>
<dbReference type="InterPro" id="IPR043128">
    <property type="entry name" value="Rev_trsase/Diguanyl_cyclase"/>
</dbReference>
<proteinExistence type="predicted"/>
<gene>
    <name evidence="2" type="primary">Ervk8_0</name>
    <name evidence="2" type="ORF">BUCABY_R15607</name>
</gene>
<sequence length="53" mass="5959">PWKSLGCVLTERTVKPQRLQINLSITTLHDLQKGLGSMNWIQPLLGISNSMLK</sequence>
<accession>A0A7K4YS60</accession>
<evidence type="ECO:0000313" key="2">
    <source>
        <dbReference type="EMBL" id="NWR61842.1"/>
    </source>
</evidence>